<comment type="caution">
    <text evidence="1">The sequence shown here is derived from an EMBL/GenBank/DDBJ whole genome shotgun (WGS) entry which is preliminary data.</text>
</comment>
<dbReference type="AlphaFoldDB" id="A0AAJ4R720"/>
<accession>A0AAJ4R720</accession>
<organism evidence="1 2">
    <name type="scientific">Halosegnis longus</name>
    <dbReference type="NCBI Taxonomy" id="2216012"/>
    <lineage>
        <taxon>Archaea</taxon>
        <taxon>Methanobacteriati</taxon>
        <taxon>Methanobacteriota</taxon>
        <taxon>Stenosarchaea group</taxon>
        <taxon>Halobacteria</taxon>
        <taxon>Halobacteriales</taxon>
        <taxon>Natronomonadaceae</taxon>
        <taxon>Halosegnis</taxon>
    </lineage>
</organism>
<evidence type="ECO:0000313" key="1">
    <source>
        <dbReference type="EMBL" id="RNJ25322.1"/>
    </source>
</evidence>
<dbReference type="RefSeq" id="WP_123123585.1">
    <property type="nucleotide sequence ID" value="NZ_QKNW01000001.1"/>
</dbReference>
<evidence type="ECO:0000313" key="2">
    <source>
        <dbReference type="Proteomes" id="UP000270581"/>
    </source>
</evidence>
<name>A0AAJ4R720_9EURY</name>
<proteinExistence type="predicted"/>
<reference evidence="1 2" key="1">
    <citation type="submission" date="2018-11" db="EMBL/GenBank/DDBJ databases">
        <title>Genome sequences of Natronomonas sp. CBA1133.</title>
        <authorList>
            <person name="Roh S.W."/>
            <person name="Cha I.-T."/>
        </authorList>
    </citation>
    <scope>NUCLEOTIDE SEQUENCE [LARGE SCALE GENOMIC DNA]</scope>
    <source>
        <strain evidence="1 2">CBA1133</strain>
    </source>
</reference>
<dbReference type="Proteomes" id="UP000270581">
    <property type="component" value="Unassembled WGS sequence"/>
</dbReference>
<gene>
    <name evidence="1" type="ORF">Nmn1133_00450</name>
</gene>
<protein>
    <submittedName>
        <fullName evidence="1">Uncharacterized protein</fullName>
    </submittedName>
</protein>
<dbReference type="InterPro" id="IPR043899">
    <property type="entry name" value="DUF5789"/>
</dbReference>
<sequence length="106" mass="11975">MGDTPSDEPEHRQHERAEHVERILEATETATAEQAYPASSDELVAQYRATELDLANETETLEDAFDRLADEYAEFASPAEAREALTAEITRDERFDEAFTDEPAQQ</sequence>
<dbReference type="EMBL" id="RJJC01000001">
    <property type="protein sequence ID" value="RNJ25322.1"/>
    <property type="molecule type" value="Genomic_DNA"/>
</dbReference>
<dbReference type="Pfam" id="PF19102">
    <property type="entry name" value="DUF5789"/>
    <property type="match status" value="1"/>
</dbReference>
<keyword evidence="2" id="KW-1185">Reference proteome</keyword>